<dbReference type="Gene3D" id="3.40.50.1820">
    <property type="entry name" value="alpha/beta hydrolase"/>
    <property type="match status" value="1"/>
</dbReference>
<evidence type="ECO:0000259" key="1">
    <source>
        <dbReference type="Pfam" id="PF12697"/>
    </source>
</evidence>
<feature type="domain" description="AB hydrolase-1" evidence="1">
    <location>
        <begin position="50"/>
        <end position="285"/>
    </location>
</feature>
<dbReference type="PANTHER" id="PTHR43689:SF8">
    <property type="entry name" value="ALPHA_BETA-HYDROLASES SUPERFAMILY PROTEIN"/>
    <property type="match status" value="1"/>
</dbReference>
<dbReference type="InterPro" id="IPR000073">
    <property type="entry name" value="AB_hydrolase_1"/>
</dbReference>
<keyword evidence="2" id="KW-0378">Hydrolase</keyword>
<protein>
    <submittedName>
        <fullName evidence="2">Alpha/beta fold hydrolase</fullName>
    </submittedName>
</protein>
<organism evidence="2 3">
    <name type="scientific">Gordonia hydrophobica</name>
    <dbReference type="NCBI Taxonomy" id="40516"/>
    <lineage>
        <taxon>Bacteria</taxon>
        <taxon>Bacillati</taxon>
        <taxon>Actinomycetota</taxon>
        <taxon>Actinomycetes</taxon>
        <taxon>Mycobacteriales</taxon>
        <taxon>Gordoniaceae</taxon>
        <taxon>Gordonia</taxon>
    </lineage>
</organism>
<dbReference type="RefSeq" id="WP_066168090.1">
    <property type="nucleotide sequence ID" value="NZ_CP136137.1"/>
</dbReference>
<dbReference type="PANTHER" id="PTHR43689">
    <property type="entry name" value="HYDROLASE"/>
    <property type="match status" value="1"/>
</dbReference>
<sequence length="303" mass="32946">MDIERYESRMPLELRGHEMLPPSSEWYPWRGHSVHVARARNSRSAARLLAFHGAGGNVGMLWPMLGRLAARGVDVTALDLPLYGDTVSPRPNAVRYGDWVSLATDFVADERFGDGRPIVIIGASMGGMLAYETAQRTGEVAHVVATCLLDPSDPEAIAAASRLPWVEHLPARVLSAAGRALGGVRIPVRWFAEARRMSRDPELTRACLGDPRGAGAALPLGYLTDFMTFDHWRPESATGTPVTLAHPAADEWTPARLSVRFLQRIAAETHYVSLEKCGHFPVEQPGLAQLLSVVSDVLEDAGA</sequence>
<keyword evidence="3" id="KW-1185">Reference proteome</keyword>
<evidence type="ECO:0000313" key="2">
    <source>
        <dbReference type="EMBL" id="WYY07296.1"/>
    </source>
</evidence>
<dbReference type="InterPro" id="IPR029058">
    <property type="entry name" value="AB_hydrolase_fold"/>
</dbReference>
<evidence type="ECO:0000313" key="3">
    <source>
        <dbReference type="Proteomes" id="UP001479933"/>
    </source>
</evidence>
<reference evidence="2 3" key="1">
    <citation type="journal article" date="2023" name="Virus Evol.">
        <title>Computational host range prediction-The good, the bad, and the ugly.</title>
        <authorList>
            <person name="Howell A.A."/>
            <person name="Versoza C.J."/>
            <person name="Pfeifer S.P."/>
        </authorList>
    </citation>
    <scope>NUCLEOTIDE SEQUENCE [LARGE SCALE GENOMIC DNA]</scope>
    <source>
        <strain evidence="2 3">1610/1b</strain>
    </source>
</reference>
<dbReference type="Pfam" id="PF12697">
    <property type="entry name" value="Abhydrolase_6"/>
    <property type="match status" value="1"/>
</dbReference>
<proteinExistence type="predicted"/>
<name>A0ABZ2U0S2_9ACTN</name>
<dbReference type="EMBL" id="CP136137">
    <property type="protein sequence ID" value="WYY07296.1"/>
    <property type="molecule type" value="Genomic_DNA"/>
</dbReference>
<accession>A0ABZ2U0S2</accession>
<dbReference type="SUPFAM" id="SSF53474">
    <property type="entry name" value="alpha/beta-Hydrolases"/>
    <property type="match status" value="1"/>
</dbReference>
<dbReference type="Proteomes" id="UP001479933">
    <property type="component" value="Chromosome"/>
</dbReference>
<gene>
    <name evidence="2" type="ORF">RVF87_20255</name>
</gene>
<dbReference type="GO" id="GO:0016787">
    <property type="term" value="F:hydrolase activity"/>
    <property type="evidence" value="ECO:0007669"/>
    <property type="project" value="UniProtKB-KW"/>
</dbReference>